<comment type="subcellular location">
    <subcellularLocation>
        <location evidence="1">Membrane</location>
        <topology evidence="1">Multi-pass membrane protein</topology>
    </subcellularLocation>
</comment>
<evidence type="ECO:0000256" key="2">
    <source>
        <dbReference type="ARBA" id="ARBA00009773"/>
    </source>
</evidence>
<evidence type="ECO:0000313" key="8">
    <source>
        <dbReference type="Proteomes" id="UP000199159"/>
    </source>
</evidence>
<feature type="transmembrane region" description="Helical" evidence="6">
    <location>
        <begin position="159"/>
        <end position="178"/>
    </location>
</feature>
<evidence type="ECO:0000256" key="6">
    <source>
        <dbReference type="SAM" id="Phobius"/>
    </source>
</evidence>
<keyword evidence="3 6" id="KW-0812">Transmembrane</keyword>
<dbReference type="PANTHER" id="PTHR21716:SF68">
    <property type="entry name" value="TRANSPORT PROTEIN YTVI-RELATED"/>
    <property type="match status" value="1"/>
</dbReference>
<dbReference type="EMBL" id="FNJU01000002">
    <property type="protein sequence ID" value="SDP28772.1"/>
    <property type="molecule type" value="Genomic_DNA"/>
</dbReference>
<evidence type="ECO:0000256" key="5">
    <source>
        <dbReference type="ARBA" id="ARBA00023136"/>
    </source>
</evidence>
<sequence>MSQLFNKRTAIITFIIILIVVIAYFILPISLPLIIAFITALFLDPLVKLLQKRAGLKRHMSVLIIFILFLLLVTVSGYFIITKVIGEAINIIENAPMYINEINRVILDLEKNLAYRSQDLPPEFVEAIRKQIEGFLVTLQTYIVSYFNINNLKSLLTDIPNYLVSFLVYMIALFLFMLDIPNMRQRVNAHLTEKTADKVNFMVSRLSYVVLGFIKAQFLVSVLIFITSLVGLFIIAPEVALLMAFIIWIIDVIPIIGSIIVMLPWALFHLITGDIVLGTKLAILGAILLIIRRTIEPKVMGTHIGLSPLSTLIAMYLGLKLFGILGFIIGPMILIAFNSAREAGIIKLNFKI</sequence>
<dbReference type="InterPro" id="IPR014227">
    <property type="entry name" value="YtvI-like"/>
</dbReference>
<feature type="transmembrane region" description="Helical" evidence="6">
    <location>
        <begin position="62"/>
        <end position="81"/>
    </location>
</feature>
<evidence type="ECO:0000313" key="7">
    <source>
        <dbReference type="EMBL" id="SDP28772.1"/>
    </source>
</evidence>
<dbReference type="GO" id="GO:0016020">
    <property type="term" value="C:membrane"/>
    <property type="evidence" value="ECO:0007669"/>
    <property type="project" value="UniProtKB-SubCell"/>
</dbReference>
<evidence type="ECO:0000256" key="3">
    <source>
        <dbReference type="ARBA" id="ARBA00022692"/>
    </source>
</evidence>
<protein>
    <submittedName>
        <fullName evidence="7">Sporulation integral membrane protein YtvI</fullName>
    </submittedName>
</protein>
<comment type="similarity">
    <text evidence="2">Belongs to the autoinducer-2 exporter (AI-2E) (TC 2.A.86) family.</text>
</comment>
<evidence type="ECO:0000256" key="4">
    <source>
        <dbReference type="ARBA" id="ARBA00022989"/>
    </source>
</evidence>
<dbReference type="InterPro" id="IPR002549">
    <property type="entry name" value="AI-2E-like"/>
</dbReference>
<gene>
    <name evidence="7" type="ORF">SAMN05216565_102208</name>
</gene>
<proteinExistence type="inferred from homology"/>
<feature type="transmembrane region" description="Helical" evidence="6">
    <location>
        <begin position="315"/>
        <end position="337"/>
    </location>
</feature>
<keyword evidence="4 6" id="KW-1133">Transmembrane helix</keyword>
<dbReference type="Proteomes" id="UP000199159">
    <property type="component" value="Unassembled WGS sequence"/>
</dbReference>
<evidence type="ECO:0000256" key="1">
    <source>
        <dbReference type="ARBA" id="ARBA00004141"/>
    </source>
</evidence>
<feature type="transmembrane region" description="Helical" evidence="6">
    <location>
        <begin position="208"/>
        <end position="235"/>
    </location>
</feature>
<reference evidence="8" key="1">
    <citation type="submission" date="2016-10" db="EMBL/GenBank/DDBJ databases">
        <authorList>
            <person name="Varghese N."/>
            <person name="Submissions S."/>
        </authorList>
    </citation>
    <scope>NUCLEOTIDE SEQUENCE [LARGE SCALE GENOMIC DNA]</scope>
    <source>
        <strain evidence="8">IBRC-M10078</strain>
    </source>
</reference>
<dbReference type="GO" id="GO:0055085">
    <property type="term" value="P:transmembrane transport"/>
    <property type="evidence" value="ECO:0007669"/>
    <property type="project" value="TreeGrafter"/>
</dbReference>
<name>A0A1H0RGN4_9BACI</name>
<organism evidence="7 8">
    <name type="scientific">Litchfieldia salsa</name>
    <dbReference type="NCBI Taxonomy" id="930152"/>
    <lineage>
        <taxon>Bacteria</taxon>
        <taxon>Bacillati</taxon>
        <taxon>Bacillota</taxon>
        <taxon>Bacilli</taxon>
        <taxon>Bacillales</taxon>
        <taxon>Bacillaceae</taxon>
        <taxon>Litchfieldia</taxon>
    </lineage>
</organism>
<dbReference type="PANTHER" id="PTHR21716">
    <property type="entry name" value="TRANSMEMBRANE PROTEIN"/>
    <property type="match status" value="1"/>
</dbReference>
<feature type="transmembrane region" description="Helical" evidence="6">
    <location>
        <begin position="9"/>
        <end position="27"/>
    </location>
</feature>
<dbReference type="AlphaFoldDB" id="A0A1H0RGN4"/>
<dbReference type="RefSeq" id="WP_090850520.1">
    <property type="nucleotide sequence ID" value="NZ_FNJU01000002.1"/>
</dbReference>
<dbReference type="NCBIfam" id="TIGR02872">
    <property type="entry name" value="spore_ytvI"/>
    <property type="match status" value="1"/>
</dbReference>
<keyword evidence="8" id="KW-1185">Reference proteome</keyword>
<accession>A0A1H0RGN4</accession>
<keyword evidence="5 6" id="KW-0472">Membrane</keyword>
<feature type="transmembrane region" description="Helical" evidence="6">
    <location>
        <begin position="241"/>
        <end position="268"/>
    </location>
</feature>
<dbReference type="STRING" id="930152.SAMN05216565_102208"/>
<dbReference type="OrthoDB" id="9774361at2"/>
<feature type="transmembrane region" description="Helical" evidence="6">
    <location>
        <begin position="275"/>
        <end position="295"/>
    </location>
</feature>
<dbReference type="Pfam" id="PF01594">
    <property type="entry name" value="AI-2E_transport"/>
    <property type="match status" value="1"/>
</dbReference>